<sequence>METSTSGAARGSDETCRQCRFCLGDDRVPQGVSDALRASANNCRPCWTFTDSAWNNAIAIARRFRRGKRRRKQAEQEQDPDYHAFITPCACKGSVRFVHKKCLQLWIITNAQQPNGEGSSLGRCPICREKYSLPRNFMQDLDGKATLGGLRLAANTAQWYFSTCFLYGGIQGFRTMAPIALDVAVSPLFIAGLPLQAVIQALQSKPQAAQTMALACVSTPFLPTYGKLALQASAFVLLRGWCVGGVMGSIMGGRLLLRLLTKAPGPSS</sequence>
<feature type="domain" description="RING-CH-type" evidence="4">
    <location>
        <begin position="62"/>
        <end position="134"/>
    </location>
</feature>
<dbReference type="PANTHER" id="PTHR46347">
    <property type="entry name" value="RING/FYVE/PHD ZINC FINGER SUPERFAMILY PROTEIN"/>
    <property type="match status" value="1"/>
</dbReference>
<keyword evidence="3" id="KW-0862">Zinc</keyword>
<evidence type="ECO:0000313" key="5">
    <source>
        <dbReference type="EMBL" id="WZN61543.1"/>
    </source>
</evidence>
<dbReference type="GO" id="GO:0008270">
    <property type="term" value="F:zinc ion binding"/>
    <property type="evidence" value="ECO:0007669"/>
    <property type="project" value="UniProtKB-KW"/>
</dbReference>
<dbReference type="InterPro" id="IPR013083">
    <property type="entry name" value="Znf_RING/FYVE/PHD"/>
</dbReference>
<keyword evidence="2" id="KW-0863">Zinc-finger</keyword>
<proteinExistence type="predicted"/>
<dbReference type="EMBL" id="CP151504">
    <property type="protein sequence ID" value="WZN61543.1"/>
    <property type="molecule type" value="Genomic_DNA"/>
</dbReference>
<reference evidence="5 6" key="1">
    <citation type="submission" date="2024-03" db="EMBL/GenBank/DDBJ databases">
        <title>Complete genome sequence of the green alga Chloropicon roscoffensis RCC1871.</title>
        <authorList>
            <person name="Lemieux C."/>
            <person name="Pombert J.-F."/>
            <person name="Otis C."/>
            <person name="Turmel M."/>
        </authorList>
    </citation>
    <scope>NUCLEOTIDE SEQUENCE [LARGE SCALE GENOMIC DNA]</scope>
    <source>
        <strain evidence="5 6">RCC1871</strain>
    </source>
</reference>
<evidence type="ECO:0000256" key="2">
    <source>
        <dbReference type="ARBA" id="ARBA00022771"/>
    </source>
</evidence>
<dbReference type="SMART" id="SM00744">
    <property type="entry name" value="RINGv"/>
    <property type="match status" value="1"/>
</dbReference>
<accession>A0AAX4P6I5</accession>
<dbReference type="PANTHER" id="PTHR46347:SF1">
    <property type="entry name" value="RING_FYVE_PHD ZINC FINGER SUPERFAMILY PROTEIN"/>
    <property type="match status" value="1"/>
</dbReference>
<evidence type="ECO:0000256" key="3">
    <source>
        <dbReference type="ARBA" id="ARBA00022833"/>
    </source>
</evidence>
<dbReference type="Proteomes" id="UP001472866">
    <property type="component" value="Chromosome 04"/>
</dbReference>
<dbReference type="Pfam" id="PF12906">
    <property type="entry name" value="RINGv"/>
    <property type="match status" value="1"/>
</dbReference>
<gene>
    <name evidence="5" type="ORF">HKI87_04g30780</name>
</gene>
<dbReference type="SUPFAM" id="SSF57850">
    <property type="entry name" value="RING/U-box"/>
    <property type="match status" value="1"/>
</dbReference>
<keyword evidence="1" id="KW-0479">Metal-binding</keyword>
<name>A0AAX4P6I5_9CHLO</name>
<protein>
    <submittedName>
        <fullName evidence="5">RING-CH-type domain-containing protein</fullName>
    </submittedName>
</protein>
<dbReference type="PROSITE" id="PS51292">
    <property type="entry name" value="ZF_RING_CH"/>
    <property type="match status" value="1"/>
</dbReference>
<organism evidence="5 6">
    <name type="scientific">Chloropicon roscoffensis</name>
    <dbReference type="NCBI Taxonomy" id="1461544"/>
    <lineage>
        <taxon>Eukaryota</taxon>
        <taxon>Viridiplantae</taxon>
        <taxon>Chlorophyta</taxon>
        <taxon>Chloropicophyceae</taxon>
        <taxon>Chloropicales</taxon>
        <taxon>Chloropicaceae</taxon>
        <taxon>Chloropicon</taxon>
    </lineage>
</organism>
<dbReference type="InterPro" id="IPR011016">
    <property type="entry name" value="Znf_RING-CH"/>
</dbReference>
<evidence type="ECO:0000313" key="6">
    <source>
        <dbReference type="Proteomes" id="UP001472866"/>
    </source>
</evidence>
<evidence type="ECO:0000259" key="4">
    <source>
        <dbReference type="PROSITE" id="PS51292"/>
    </source>
</evidence>
<dbReference type="AlphaFoldDB" id="A0AAX4P6I5"/>
<evidence type="ECO:0000256" key="1">
    <source>
        <dbReference type="ARBA" id="ARBA00022723"/>
    </source>
</evidence>
<keyword evidence="6" id="KW-1185">Reference proteome</keyword>
<dbReference type="Gene3D" id="3.30.40.10">
    <property type="entry name" value="Zinc/RING finger domain, C3HC4 (zinc finger)"/>
    <property type="match status" value="1"/>
</dbReference>